<dbReference type="Pfam" id="PF00814">
    <property type="entry name" value="TsaD"/>
    <property type="match status" value="1"/>
</dbReference>
<organism evidence="2 3">
    <name type="scientific">Candidatus Schekmanbacteria bacterium RBG_16_38_11</name>
    <dbReference type="NCBI Taxonomy" id="1817880"/>
    <lineage>
        <taxon>Bacteria</taxon>
        <taxon>Candidatus Schekmaniibacteriota</taxon>
    </lineage>
</organism>
<dbReference type="PANTHER" id="PTHR11735">
    <property type="entry name" value="TRNA N6-ADENOSINE THREONYLCARBAMOYLTRANSFERASE"/>
    <property type="match status" value="1"/>
</dbReference>
<dbReference type="AlphaFoldDB" id="A0A1F7S0L3"/>
<dbReference type="InterPro" id="IPR022496">
    <property type="entry name" value="T6A_TsaB"/>
</dbReference>
<dbReference type="Gene3D" id="3.30.420.40">
    <property type="match status" value="2"/>
</dbReference>
<sequence length="208" mass="22529">MNILAIEASTETGSFAVFGNKGLLGELTLNCEITHSERLLPGIKSLMESLKLTFDDLKAVAVSIGPGSFTALRIAISTAKGIAFSSKLPLIGVPTLLALAERVMDFNSVICPFLDARKKEVYFVLYKRNADLSLLKIKSETVTTVEEMCNNIKGRTIFLGNGVEVYGEEVKSILGKKAIFTPKAIRFPTASAVAEIGYKMLIGGDYKK</sequence>
<feature type="non-terminal residue" evidence="2">
    <location>
        <position position="208"/>
    </location>
</feature>
<dbReference type="NCBIfam" id="TIGR03725">
    <property type="entry name" value="T6A_YeaZ"/>
    <property type="match status" value="1"/>
</dbReference>
<dbReference type="InterPro" id="IPR000905">
    <property type="entry name" value="Gcp-like_dom"/>
</dbReference>
<comment type="caution">
    <text evidence="2">The sequence shown here is derived from an EMBL/GenBank/DDBJ whole genome shotgun (WGS) entry which is preliminary data.</text>
</comment>
<feature type="domain" description="Gcp-like" evidence="1">
    <location>
        <begin position="34"/>
        <end position="197"/>
    </location>
</feature>
<protein>
    <submittedName>
        <fullName evidence="2">tRNA (Adenosine(37)-N6)-threonylcarbamoyltransferase complex dimerization subunit type 1 TsaB</fullName>
    </submittedName>
</protein>
<accession>A0A1F7S0L3</accession>
<dbReference type="GO" id="GO:0002949">
    <property type="term" value="P:tRNA threonylcarbamoyladenosine modification"/>
    <property type="evidence" value="ECO:0007669"/>
    <property type="project" value="InterPro"/>
</dbReference>
<dbReference type="GO" id="GO:0005829">
    <property type="term" value="C:cytosol"/>
    <property type="evidence" value="ECO:0007669"/>
    <property type="project" value="TreeGrafter"/>
</dbReference>
<evidence type="ECO:0000259" key="1">
    <source>
        <dbReference type="Pfam" id="PF00814"/>
    </source>
</evidence>
<gene>
    <name evidence="2" type="ORF">A2149_06625</name>
</gene>
<evidence type="ECO:0000313" key="3">
    <source>
        <dbReference type="Proteomes" id="UP000178435"/>
    </source>
</evidence>
<dbReference type="CDD" id="cd24032">
    <property type="entry name" value="ASKHA_NBD_TsaB"/>
    <property type="match status" value="1"/>
</dbReference>
<dbReference type="Proteomes" id="UP000178435">
    <property type="component" value="Unassembled WGS sequence"/>
</dbReference>
<reference evidence="2 3" key="1">
    <citation type="journal article" date="2016" name="Nat. Commun.">
        <title>Thousands of microbial genomes shed light on interconnected biogeochemical processes in an aquifer system.</title>
        <authorList>
            <person name="Anantharaman K."/>
            <person name="Brown C.T."/>
            <person name="Hug L.A."/>
            <person name="Sharon I."/>
            <person name="Castelle C.J."/>
            <person name="Probst A.J."/>
            <person name="Thomas B.C."/>
            <person name="Singh A."/>
            <person name="Wilkins M.J."/>
            <person name="Karaoz U."/>
            <person name="Brodie E.L."/>
            <person name="Williams K.H."/>
            <person name="Hubbard S.S."/>
            <person name="Banfield J.F."/>
        </authorList>
    </citation>
    <scope>NUCLEOTIDE SEQUENCE [LARGE SCALE GENOMIC DNA]</scope>
</reference>
<dbReference type="InterPro" id="IPR043129">
    <property type="entry name" value="ATPase_NBD"/>
</dbReference>
<dbReference type="GO" id="GO:0016740">
    <property type="term" value="F:transferase activity"/>
    <property type="evidence" value="ECO:0007669"/>
    <property type="project" value="UniProtKB-KW"/>
</dbReference>
<name>A0A1F7S0L3_9BACT</name>
<evidence type="ECO:0000313" key="2">
    <source>
        <dbReference type="EMBL" id="OGL46784.1"/>
    </source>
</evidence>
<dbReference type="EMBL" id="MGDF01000033">
    <property type="protein sequence ID" value="OGL46784.1"/>
    <property type="molecule type" value="Genomic_DNA"/>
</dbReference>
<dbReference type="SUPFAM" id="SSF53067">
    <property type="entry name" value="Actin-like ATPase domain"/>
    <property type="match status" value="2"/>
</dbReference>
<dbReference type="PANTHER" id="PTHR11735:SF11">
    <property type="entry name" value="TRNA THREONYLCARBAMOYLADENOSINE BIOSYNTHESIS PROTEIN TSAB"/>
    <property type="match status" value="1"/>
</dbReference>
<keyword evidence="2" id="KW-0808">Transferase</keyword>
<proteinExistence type="predicted"/>